<protein>
    <submittedName>
        <fullName evidence="1">Uncharacterized protein</fullName>
    </submittedName>
</protein>
<name>F0H6I0_9BACT</name>
<dbReference type="Pfam" id="PF19509">
    <property type="entry name" value="DUF6043"/>
    <property type="match status" value="1"/>
</dbReference>
<dbReference type="Proteomes" id="UP000003155">
    <property type="component" value="Unassembled WGS sequence"/>
</dbReference>
<dbReference type="EMBL" id="AEXO01000064">
    <property type="protein sequence ID" value="EGC86580.1"/>
    <property type="molecule type" value="Genomic_DNA"/>
</dbReference>
<gene>
    <name evidence="1" type="ORF">HMPREF9303_1798</name>
</gene>
<reference evidence="1 2" key="1">
    <citation type="submission" date="2011-02" db="EMBL/GenBank/DDBJ databases">
        <authorList>
            <person name="Durkin A.S."/>
            <person name="Madupu R."/>
            <person name="Torralba M."/>
            <person name="Gillis M."/>
            <person name="Methe B."/>
            <person name="Sutton G."/>
            <person name="Nelson K.E."/>
        </authorList>
    </citation>
    <scope>NUCLEOTIDE SEQUENCE [LARGE SCALE GENOMIC DNA]</scope>
    <source>
        <strain evidence="1 2">CRIS 18C-A</strain>
    </source>
</reference>
<keyword evidence="2" id="KW-1185">Reference proteome</keyword>
<dbReference type="InterPro" id="IPR046106">
    <property type="entry name" value="DUF6043"/>
</dbReference>
<evidence type="ECO:0000313" key="1">
    <source>
        <dbReference type="EMBL" id="EGC86580.1"/>
    </source>
</evidence>
<sequence length="314" mass="36714">MSKKQLNEFKRRLRNDHEQQVAEYDTWKSRLYEEPDGFLGNCEANFHLLESLIPDEALHYFEDTQKNPLFDDSEQGVTEKWRQSIEAMQQYVPTFLENFKRRFTENDKQLSFMYYWLLLDNGTIELKRLLSQHFCPEFWGGISRLIFRWMVGIMVRYSVNSMMVSKKEWSTEVSASQDSDEREAITETLATVKSPNKGRADKDEDLRDLLLGGKKEYLFAKIEELVAERPSDSALGSMLFALEKARCVTPCDYTTFHRALKRAFPDVGIGGCDRPQQIYGKLKSGLLENFSDRRRRSVQESYNAYLTTFVELSC</sequence>
<accession>F0H6I0</accession>
<proteinExistence type="predicted"/>
<organism evidence="1 2">
    <name type="scientific">Prevotella denticola CRIS 18C-A</name>
    <dbReference type="NCBI Taxonomy" id="944557"/>
    <lineage>
        <taxon>Bacteria</taxon>
        <taxon>Pseudomonadati</taxon>
        <taxon>Bacteroidota</taxon>
        <taxon>Bacteroidia</taxon>
        <taxon>Bacteroidales</taxon>
        <taxon>Prevotellaceae</taxon>
        <taxon>Prevotella</taxon>
    </lineage>
</organism>
<comment type="caution">
    <text evidence="1">The sequence shown here is derived from an EMBL/GenBank/DDBJ whole genome shotgun (WGS) entry which is preliminary data.</text>
</comment>
<evidence type="ECO:0000313" key="2">
    <source>
        <dbReference type="Proteomes" id="UP000003155"/>
    </source>
</evidence>
<dbReference type="AlphaFoldDB" id="F0H6I0"/>